<dbReference type="InterPro" id="IPR009003">
    <property type="entry name" value="Peptidase_S1_PA"/>
</dbReference>
<name>A0A9W6SN44_9ACTN</name>
<dbReference type="PANTHER" id="PTHR15462">
    <property type="entry name" value="SERINE PROTEASE"/>
    <property type="match status" value="1"/>
</dbReference>
<gene>
    <name evidence="3" type="ORF">Afil01_37370</name>
</gene>
<dbReference type="PANTHER" id="PTHR15462:SF19">
    <property type="entry name" value="PEPTIDASE S1 DOMAIN-CONTAINING PROTEIN"/>
    <property type="match status" value="1"/>
</dbReference>
<dbReference type="Proteomes" id="UP001165079">
    <property type="component" value="Unassembled WGS sequence"/>
</dbReference>
<evidence type="ECO:0000313" key="4">
    <source>
        <dbReference type="Proteomes" id="UP001165079"/>
    </source>
</evidence>
<dbReference type="InterPro" id="IPR050966">
    <property type="entry name" value="Glutamyl_endopeptidase"/>
</dbReference>
<keyword evidence="1" id="KW-0732">Signal</keyword>
<sequence>MSVQTGRSRTGRDDLRPAGARSPGSGRGTLPHGNEEPHMRSARLAVLSVLTAAAVVAAPLAASAKDGGIDSRVAHPSAVSASAQLDALRYWTPERMKSATPLDITVDTLPGTSTDVAKGEPQTITPLSPTNGGGQWTGGGKVVTTSGRVFFTFQGKNASCSGNALTSGNKSTVVTAGHCVKYQGAWHTNWVFVPNYNNGNRPYGTWTGRQLLSTPQWIASEDINYDVGMAVVNQLNGAYLTDVVGGQGIAFNQPRGVQVYDFGFPAAAPYDGEKLIYCSGVTINDFLLSQDIGLKCDMTGGSSGGPWFRSFSESTGVGIQTSVNSFKYNFLQTYMFGPYFGNDAQTLYNSAQAA</sequence>
<dbReference type="EMBL" id="BSTX01000002">
    <property type="protein sequence ID" value="GLZ78930.1"/>
    <property type="molecule type" value="Genomic_DNA"/>
</dbReference>
<evidence type="ECO:0000313" key="3">
    <source>
        <dbReference type="EMBL" id="GLZ78930.1"/>
    </source>
</evidence>
<comment type="caution">
    <text evidence="3">The sequence shown here is derived from an EMBL/GenBank/DDBJ whole genome shotgun (WGS) entry which is preliminary data.</text>
</comment>
<organism evidence="3 4">
    <name type="scientific">Actinorhabdospora filicis</name>
    <dbReference type="NCBI Taxonomy" id="1785913"/>
    <lineage>
        <taxon>Bacteria</taxon>
        <taxon>Bacillati</taxon>
        <taxon>Actinomycetota</taxon>
        <taxon>Actinomycetes</taxon>
        <taxon>Micromonosporales</taxon>
        <taxon>Micromonosporaceae</taxon>
        <taxon>Actinorhabdospora</taxon>
    </lineage>
</organism>
<dbReference type="InterPro" id="IPR043504">
    <property type="entry name" value="Peptidase_S1_PA_chymotrypsin"/>
</dbReference>
<feature type="region of interest" description="Disordered" evidence="2">
    <location>
        <begin position="113"/>
        <end position="137"/>
    </location>
</feature>
<keyword evidence="4" id="KW-1185">Reference proteome</keyword>
<evidence type="ECO:0000256" key="1">
    <source>
        <dbReference type="ARBA" id="ARBA00022729"/>
    </source>
</evidence>
<dbReference type="AlphaFoldDB" id="A0A9W6SN44"/>
<dbReference type="Gene3D" id="2.40.10.10">
    <property type="entry name" value="Trypsin-like serine proteases"/>
    <property type="match status" value="2"/>
</dbReference>
<dbReference type="SUPFAM" id="SSF50494">
    <property type="entry name" value="Trypsin-like serine proteases"/>
    <property type="match status" value="1"/>
</dbReference>
<proteinExistence type="predicted"/>
<accession>A0A9W6SN44</accession>
<evidence type="ECO:0000256" key="2">
    <source>
        <dbReference type="SAM" id="MobiDB-lite"/>
    </source>
</evidence>
<feature type="region of interest" description="Disordered" evidence="2">
    <location>
        <begin position="1"/>
        <end position="36"/>
    </location>
</feature>
<reference evidence="3" key="1">
    <citation type="submission" date="2023-03" db="EMBL/GenBank/DDBJ databases">
        <title>Actinorhabdospora filicis NBRC 111898.</title>
        <authorList>
            <person name="Ichikawa N."/>
            <person name="Sato H."/>
            <person name="Tonouchi N."/>
        </authorList>
    </citation>
    <scope>NUCLEOTIDE SEQUENCE</scope>
    <source>
        <strain evidence="3">NBRC 111898</strain>
    </source>
</reference>
<protein>
    <submittedName>
        <fullName evidence="3">Peptidase</fullName>
    </submittedName>
</protein>